<feature type="transmembrane region" description="Helical" evidence="1">
    <location>
        <begin position="20"/>
        <end position="44"/>
    </location>
</feature>
<dbReference type="AlphaFoldDB" id="A0A2T0SBW5"/>
<reference evidence="2 3" key="1">
    <citation type="submission" date="2018-03" db="EMBL/GenBank/DDBJ databases">
        <title>Genomic Encyclopedia of Archaeal and Bacterial Type Strains, Phase II (KMG-II): from individual species to whole genera.</title>
        <authorList>
            <person name="Goeker M."/>
        </authorList>
    </citation>
    <scope>NUCLEOTIDE SEQUENCE [LARGE SCALE GENOMIC DNA]</scope>
    <source>
        <strain evidence="2 3">DSM 45348</strain>
    </source>
</reference>
<sequence>MREPQNDPGRSARRFFVAGAALEVAAGVLGLAGLTVCTVAVAALTRHRVARMETPPSELARRHWARARAATSAGMVAWRGVPFGPRTDALLRPRDTARG</sequence>
<dbReference type="Proteomes" id="UP000239209">
    <property type="component" value="Unassembled WGS sequence"/>
</dbReference>
<protein>
    <submittedName>
        <fullName evidence="2">Uncharacterized protein</fullName>
    </submittedName>
</protein>
<organism evidence="2 3">
    <name type="scientific">Pseudosporangium ferrugineum</name>
    <dbReference type="NCBI Taxonomy" id="439699"/>
    <lineage>
        <taxon>Bacteria</taxon>
        <taxon>Bacillati</taxon>
        <taxon>Actinomycetota</taxon>
        <taxon>Actinomycetes</taxon>
        <taxon>Micromonosporales</taxon>
        <taxon>Micromonosporaceae</taxon>
        <taxon>Pseudosporangium</taxon>
    </lineage>
</organism>
<name>A0A2T0SBW5_9ACTN</name>
<proteinExistence type="predicted"/>
<dbReference type="EMBL" id="PVZG01000004">
    <property type="protein sequence ID" value="PRY30871.1"/>
    <property type="molecule type" value="Genomic_DNA"/>
</dbReference>
<evidence type="ECO:0000256" key="1">
    <source>
        <dbReference type="SAM" id="Phobius"/>
    </source>
</evidence>
<gene>
    <name evidence="2" type="ORF">CLV70_104423</name>
</gene>
<dbReference type="InterPro" id="IPR006311">
    <property type="entry name" value="TAT_signal"/>
</dbReference>
<dbReference type="PROSITE" id="PS51318">
    <property type="entry name" value="TAT"/>
    <property type="match status" value="1"/>
</dbReference>
<comment type="caution">
    <text evidence="2">The sequence shown here is derived from an EMBL/GenBank/DDBJ whole genome shotgun (WGS) entry which is preliminary data.</text>
</comment>
<keyword evidence="1" id="KW-0472">Membrane</keyword>
<keyword evidence="3" id="KW-1185">Reference proteome</keyword>
<keyword evidence="1" id="KW-0812">Transmembrane</keyword>
<evidence type="ECO:0000313" key="2">
    <source>
        <dbReference type="EMBL" id="PRY30871.1"/>
    </source>
</evidence>
<keyword evidence="1" id="KW-1133">Transmembrane helix</keyword>
<evidence type="ECO:0000313" key="3">
    <source>
        <dbReference type="Proteomes" id="UP000239209"/>
    </source>
</evidence>
<accession>A0A2T0SBW5</accession>